<sequence>MGGRFSSKLDESFIKAGLKNVTLQRLEIPAGKRIVDEKLAQLSIEPFKLTIPTVIGAARAMSLDLPESIYDRLEERFENEMLETGAIFGTFVAWAKSLCNEGQCITHSLV</sequence>
<evidence type="ECO:0000313" key="2">
    <source>
        <dbReference type="Proteomes" id="UP001281614"/>
    </source>
</evidence>
<protein>
    <submittedName>
        <fullName evidence="1">Methyltransferase</fullName>
    </submittedName>
</protein>
<keyword evidence="2" id="KW-1185">Reference proteome</keyword>
<dbReference type="GO" id="GO:0008168">
    <property type="term" value="F:methyltransferase activity"/>
    <property type="evidence" value="ECO:0007669"/>
    <property type="project" value="UniProtKB-KW"/>
</dbReference>
<organism evidence="1 2">
    <name type="scientific">Colletotrichum kahawae</name>
    <name type="common">Coffee berry disease fungus</name>
    <dbReference type="NCBI Taxonomy" id="34407"/>
    <lineage>
        <taxon>Eukaryota</taxon>
        <taxon>Fungi</taxon>
        <taxon>Dikarya</taxon>
        <taxon>Ascomycota</taxon>
        <taxon>Pezizomycotina</taxon>
        <taxon>Sordariomycetes</taxon>
        <taxon>Hypocreomycetidae</taxon>
        <taxon>Glomerellales</taxon>
        <taxon>Glomerellaceae</taxon>
        <taxon>Colletotrichum</taxon>
        <taxon>Colletotrichum gloeosporioides species complex</taxon>
    </lineage>
</organism>
<dbReference type="GO" id="GO:0032259">
    <property type="term" value="P:methylation"/>
    <property type="evidence" value="ECO:0007669"/>
    <property type="project" value="UniProtKB-KW"/>
</dbReference>
<comment type="caution">
    <text evidence="1">The sequence shown here is derived from an EMBL/GenBank/DDBJ whole genome shotgun (WGS) entry which is preliminary data.</text>
</comment>
<proteinExistence type="predicted"/>
<keyword evidence="1" id="KW-0808">Transferase</keyword>
<dbReference type="AlphaFoldDB" id="A0AAE0CWK4"/>
<dbReference type="EMBL" id="VYYT01000886">
    <property type="protein sequence ID" value="KAK2728175.1"/>
    <property type="molecule type" value="Genomic_DNA"/>
</dbReference>
<gene>
    <name evidence="1" type="ORF">CKAH01_11274</name>
</gene>
<reference evidence="1" key="1">
    <citation type="submission" date="2023-02" db="EMBL/GenBank/DDBJ databases">
        <title>Colletotrichum kahawae CIFC_Que2 genome sequencing and assembly.</title>
        <authorList>
            <person name="Baroncelli R."/>
        </authorList>
    </citation>
    <scope>NUCLEOTIDE SEQUENCE</scope>
    <source>
        <strain evidence="1">CIFC_Que2</strain>
    </source>
</reference>
<keyword evidence="1" id="KW-0489">Methyltransferase</keyword>
<evidence type="ECO:0000313" key="1">
    <source>
        <dbReference type="EMBL" id="KAK2728175.1"/>
    </source>
</evidence>
<name>A0AAE0CWK4_COLKA</name>
<accession>A0AAE0CWK4</accession>
<dbReference type="Proteomes" id="UP001281614">
    <property type="component" value="Unassembled WGS sequence"/>
</dbReference>